<feature type="compositionally biased region" description="Low complexity" evidence="1">
    <location>
        <begin position="63"/>
        <end position="77"/>
    </location>
</feature>
<feature type="signal peptide" evidence="2">
    <location>
        <begin position="1"/>
        <end position="29"/>
    </location>
</feature>
<accession>D6XCG9</accession>
<dbReference type="EMBL" id="CM000951">
    <property type="protein sequence ID" value="EFH28441.1"/>
    <property type="molecule type" value="Genomic_DNA"/>
</dbReference>
<proteinExistence type="predicted"/>
<dbReference type="AlphaFoldDB" id="D6XCG9"/>
<evidence type="ECO:0000313" key="4">
    <source>
        <dbReference type="Proteomes" id="UP000002785"/>
    </source>
</evidence>
<organism evidence="3 4">
    <name type="scientific">Streptomyces sviceus (strain ATCC 29083 / DSM 924 / JCM 4929 / NBRC 13980 / NCIMB 11184 / NRRL 5439 / UC 5370)</name>
    <dbReference type="NCBI Taxonomy" id="463191"/>
    <lineage>
        <taxon>Bacteria</taxon>
        <taxon>Bacillati</taxon>
        <taxon>Actinomycetota</taxon>
        <taxon>Actinomycetes</taxon>
        <taxon>Kitasatosporales</taxon>
        <taxon>Streptomycetaceae</taxon>
        <taxon>Streptomyces</taxon>
    </lineage>
</organism>
<feature type="region of interest" description="Disordered" evidence="1">
    <location>
        <begin position="28"/>
        <end position="116"/>
    </location>
</feature>
<evidence type="ECO:0000256" key="1">
    <source>
        <dbReference type="SAM" id="MobiDB-lite"/>
    </source>
</evidence>
<feature type="chain" id="PRO_5003090414" evidence="2">
    <location>
        <begin position="30"/>
        <end position="116"/>
    </location>
</feature>
<keyword evidence="2" id="KW-0732">Signal</keyword>
<dbReference type="Proteomes" id="UP000002785">
    <property type="component" value="Chromosome"/>
</dbReference>
<dbReference type="HOGENOM" id="CLU_2102265_0_0_11"/>
<evidence type="ECO:0000313" key="3">
    <source>
        <dbReference type="EMBL" id="EFH28441.1"/>
    </source>
</evidence>
<feature type="non-terminal residue" evidence="3">
    <location>
        <position position="1"/>
    </location>
</feature>
<keyword evidence="3" id="KW-0812">Transmembrane</keyword>
<gene>
    <name evidence="3" type="ORF">SSEG_10667</name>
</gene>
<keyword evidence="3" id="KW-0472">Membrane</keyword>
<reference evidence="3" key="1">
    <citation type="submission" date="2009-10" db="EMBL/GenBank/DDBJ databases">
        <title>The genome sequence of Streptomyces sviceus strain ATCC 29083.</title>
        <authorList>
            <consortium name="The Broad Institute Genome Sequencing Platform"/>
            <consortium name="Broad Institute Microbial Sequencing Center"/>
            <person name="Fischbach M."/>
            <person name="Godfrey P."/>
            <person name="Ward D."/>
            <person name="Young S."/>
            <person name="Zeng Q."/>
            <person name="Koehrsen M."/>
            <person name="Alvarado L."/>
            <person name="Berlin A.M."/>
            <person name="Bochicchio J."/>
            <person name="Borenstein D."/>
            <person name="Chapman S.B."/>
            <person name="Chen Z."/>
            <person name="Engels R."/>
            <person name="Freedman E."/>
            <person name="Gellesch M."/>
            <person name="Goldberg J."/>
            <person name="Griggs A."/>
            <person name="Gujja S."/>
            <person name="Heilman E.R."/>
            <person name="Heiman D.I."/>
            <person name="Hepburn T.A."/>
            <person name="Howarth C."/>
            <person name="Jen D."/>
            <person name="Larson L."/>
            <person name="Lewis B."/>
            <person name="Mehta T."/>
            <person name="Park D."/>
            <person name="Pearson M."/>
            <person name="Richards J."/>
            <person name="Roberts A."/>
            <person name="Saif S."/>
            <person name="Shea T.D."/>
            <person name="Shenoy N."/>
            <person name="Sisk P."/>
            <person name="Stolte C."/>
            <person name="Sykes S.N."/>
            <person name="Thomson T."/>
            <person name="Walk T."/>
            <person name="White J."/>
            <person name="Yandava C."/>
            <person name="Straight P."/>
            <person name="Clardy J."/>
            <person name="Hung D."/>
            <person name="Kolter R."/>
            <person name="Mekalanos J."/>
            <person name="Walker S."/>
            <person name="Walsh C.T."/>
            <person name="Wieland-Brown L.C."/>
            <person name="Haas B."/>
            <person name="Nusbaum C."/>
            <person name="Birren B."/>
        </authorList>
    </citation>
    <scope>NUCLEOTIDE SEQUENCE [LARGE SCALE GENOMIC DNA]</scope>
    <source>
        <strain evidence="3">ATCC 29083</strain>
    </source>
</reference>
<keyword evidence="4" id="KW-1185">Reference proteome</keyword>
<name>D6XCG9_STRX2</name>
<sequence length="116" mass="12054">RRRRGRARLRRLRLLVLSAAGARHLVAAADPARRGGGHAGRRRLRLPRRGRDHGRLPGRRPAARPARLARALVGAPRLPHHGAGVPGHREPGTGGHGGDPGPLPPAGGTAGGGQGM</sequence>
<feature type="non-terminal residue" evidence="3">
    <location>
        <position position="116"/>
    </location>
</feature>
<evidence type="ECO:0000256" key="2">
    <source>
        <dbReference type="SAM" id="SignalP"/>
    </source>
</evidence>
<feature type="compositionally biased region" description="Basic residues" evidence="1">
    <location>
        <begin position="35"/>
        <end position="62"/>
    </location>
</feature>
<protein>
    <submittedName>
        <fullName evidence="3">Transmembrane transporter</fullName>
    </submittedName>
</protein>